<reference evidence="1 3" key="1">
    <citation type="journal article" date="2014" name="BMC Genomics">
        <title>Genome sequence of Anopheles sinensis provides insight into genetics basis of mosquito competence for malaria parasites.</title>
        <authorList>
            <person name="Zhou D."/>
            <person name="Zhang D."/>
            <person name="Ding G."/>
            <person name="Shi L."/>
            <person name="Hou Q."/>
            <person name="Ye Y."/>
            <person name="Xu Y."/>
            <person name="Zhou H."/>
            <person name="Xiong C."/>
            <person name="Li S."/>
            <person name="Yu J."/>
            <person name="Hong S."/>
            <person name="Yu X."/>
            <person name="Zou P."/>
            <person name="Chen C."/>
            <person name="Chang X."/>
            <person name="Wang W."/>
            <person name="Lv Y."/>
            <person name="Sun Y."/>
            <person name="Ma L."/>
            <person name="Shen B."/>
            <person name="Zhu C."/>
        </authorList>
    </citation>
    <scope>NUCLEOTIDE SEQUENCE [LARGE SCALE GENOMIC DNA]</scope>
</reference>
<reference evidence="2" key="2">
    <citation type="submission" date="2020-05" db="UniProtKB">
        <authorList>
            <consortium name="EnsemblMetazoa"/>
        </authorList>
    </citation>
    <scope>IDENTIFICATION</scope>
</reference>
<organism evidence="1">
    <name type="scientific">Anopheles sinensis</name>
    <name type="common">Mosquito</name>
    <dbReference type="NCBI Taxonomy" id="74873"/>
    <lineage>
        <taxon>Eukaryota</taxon>
        <taxon>Metazoa</taxon>
        <taxon>Ecdysozoa</taxon>
        <taxon>Arthropoda</taxon>
        <taxon>Hexapoda</taxon>
        <taxon>Insecta</taxon>
        <taxon>Pterygota</taxon>
        <taxon>Neoptera</taxon>
        <taxon>Endopterygota</taxon>
        <taxon>Diptera</taxon>
        <taxon>Nematocera</taxon>
        <taxon>Culicoidea</taxon>
        <taxon>Culicidae</taxon>
        <taxon>Anophelinae</taxon>
        <taxon>Anopheles</taxon>
    </lineage>
</organism>
<gene>
    <name evidence="1" type="ORF">ZHAS_00011339</name>
</gene>
<dbReference type="EMBL" id="ATLV01019039">
    <property type="status" value="NOT_ANNOTATED_CDS"/>
    <property type="molecule type" value="Genomic_DNA"/>
</dbReference>
<dbReference type="AlphaFoldDB" id="A0A084VZY7"/>
<protein>
    <submittedName>
        <fullName evidence="1 2">Ribonuclease R</fullName>
    </submittedName>
</protein>
<name>A0A084VZY7_ANOSI</name>
<sequence length="93" mass="10095">MDGSNFASQTRPNRAFPGTSLLLCSVSRPPGKVAFVIGPCGVSAWEKRSRLKEPLAIRNDDKTTYTTTDGEERACLGDGAISEQFKAAKAKRY</sequence>
<dbReference type="EMBL" id="KE525259">
    <property type="protein sequence ID" value="KFB43531.1"/>
    <property type="molecule type" value="Genomic_DNA"/>
</dbReference>
<dbReference type="EnsemblMetazoa" id="ASIC011339-RA">
    <property type="protein sequence ID" value="ASIC011339-PA"/>
    <property type="gene ID" value="ASIC011339"/>
</dbReference>
<accession>A0A084VZY7</accession>
<evidence type="ECO:0000313" key="2">
    <source>
        <dbReference type="EnsemblMetazoa" id="ASIC011339-PA"/>
    </source>
</evidence>
<dbReference type="Proteomes" id="UP000030765">
    <property type="component" value="Unassembled WGS sequence"/>
</dbReference>
<keyword evidence="3" id="KW-1185">Reference proteome</keyword>
<evidence type="ECO:0000313" key="1">
    <source>
        <dbReference type="EMBL" id="KFB43531.1"/>
    </source>
</evidence>
<dbReference type="VEuPathDB" id="VectorBase:ASIC011339"/>
<proteinExistence type="predicted"/>
<evidence type="ECO:0000313" key="3">
    <source>
        <dbReference type="Proteomes" id="UP000030765"/>
    </source>
</evidence>